<gene>
    <name evidence="1" type="ORF">LX95_00909</name>
</gene>
<protein>
    <submittedName>
        <fullName evidence="1">Uncharacterized protein</fullName>
    </submittedName>
</protein>
<dbReference type="EMBL" id="QKYV01000002">
    <property type="protein sequence ID" value="PZW42595.1"/>
    <property type="molecule type" value="Genomic_DNA"/>
</dbReference>
<name>A0A2W7IC43_9FLAO</name>
<proteinExistence type="predicted"/>
<accession>A0A2W7IC43</accession>
<dbReference type="Proteomes" id="UP000249542">
    <property type="component" value="Unassembled WGS sequence"/>
</dbReference>
<organism evidence="1 2">
    <name type="scientific">Mesonia algae</name>
    <dbReference type="NCBI Taxonomy" id="213248"/>
    <lineage>
        <taxon>Bacteria</taxon>
        <taxon>Pseudomonadati</taxon>
        <taxon>Bacteroidota</taxon>
        <taxon>Flavobacteriia</taxon>
        <taxon>Flavobacteriales</taxon>
        <taxon>Flavobacteriaceae</taxon>
        <taxon>Mesonia</taxon>
    </lineage>
</organism>
<dbReference type="AlphaFoldDB" id="A0A2W7IC43"/>
<reference evidence="1 2" key="1">
    <citation type="submission" date="2018-06" db="EMBL/GenBank/DDBJ databases">
        <title>Genomic Encyclopedia of Archaeal and Bacterial Type Strains, Phase II (KMG-II): from individual species to whole genera.</title>
        <authorList>
            <person name="Goeker M."/>
        </authorList>
    </citation>
    <scope>NUCLEOTIDE SEQUENCE [LARGE SCALE GENOMIC DNA]</scope>
    <source>
        <strain evidence="1 2">DSM 15361</strain>
    </source>
</reference>
<dbReference type="RefSeq" id="WP_111540246.1">
    <property type="nucleotide sequence ID" value="NZ_QKYV01000002.1"/>
</dbReference>
<sequence length="105" mass="12149">MKKKNKKLRKLQQLATSKLNALRETQGGNFKPTHLNFKGYWELLVTIDSLLAVCLLASQNEQYDPAKLVPKEHIGNCFDLARDLLPFEEEEFLDETHQFSKEIDS</sequence>
<evidence type="ECO:0000313" key="1">
    <source>
        <dbReference type="EMBL" id="PZW42595.1"/>
    </source>
</evidence>
<comment type="caution">
    <text evidence="1">The sequence shown here is derived from an EMBL/GenBank/DDBJ whole genome shotgun (WGS) entry which is preliminary data.</text>
</comment>
<keyword evidence="2" id="KW-1185">Reference proteome</keyword>
<evidence type="ECO:0000313" key="2">
    <source>
        <dbReference type="Proteomes" id="UP000249542"/>
    </source>
</evidence>